<keyword evidence="3" id="KW-1185">Reference proteome</keyword>
<evidence type="ECO:0000313" key="3">
    <source>
        <dbReference type="Proteomes" id="UP001589844"/>
    </source>
</evidence>
<sequence length="160" mass="16708">MKIAKIVSNLLCVSVLSLGAIATVSAHDNAYFDSIKSANGGQTRMAGVYHFELVLAKGSKEAKENPITVYVTDHASKALATAGGTATLTIVQGKNKSTVTLLPSGTNQFTGKGVYASNANFKGALTVTMAGKPAEQARFTPFAPVKAAPAKKEAEHEHHH</sequence>
<accession>A0ABV6II26</accession>
<dbReference type="RefSeq" id="WP_390214101.1">
    <property type="nucleotide sequence ID" value="NZ_JBHLXJ010000018.1"/>
</dbReference>
<dbReference type="EMBL" id="JBHLXJ010000018">
    <property type="protein sequence ID" value="MFC0351486.1"/>
    <property type="molecule type" value="Genomic_DNA"/>
</dbReference>
<comment type="caution">
    <text evidence="2">The sequence shown here is derived from an EMBL/GenBank/DDBJ whole genome shotgun (WGS) entry which is preliminary data.</text>
</comment>
<keyword evidence="1" id="KW-0732">Signal</keyword>
<evidence type="ECO:0008006" key="4">
    <source>
        <dbReference type="Google" id="ProtNLM"/>
    </source>
</evidence>
<gene>
    <name evidence="2" type="ORF">ACFFJH_16820</name>
</gene>
<evidence type="ECO:0000256" key="1">
    <source>
        <dbReference type="SAM" id="SignalP"/>
    </source>
</evidence>
<organism evidence="2 3">
    <name type="scientific">Undibacterium danionis</name>
    <dbReference type="NCBI Taxonomy" id="1812100"/>
    <lineage>
        <taxon>Bacteria</taxon>
        <taxon>Pseudomonadati</taxon>
        <taxon>Pseudomonadota</taxon>
        <taxon>Betaproteobacteria</taxon>
        <taxon>Burkholderiales</taxon>
        <taxon>Oxalobacteraceae</taxon>
        <taxon>Undibacterium</taxon>
    </lineage>
</organism>
<protein>
    <recommendedName>
        <fullName evidence="4">Copper chaperone PCu(A)C</fullName>
    </recommendedName>
</protein>
<dbReference type="Proteomes" id="UP001589844">
    <property type="component" value="Unassembled WGS sequence"/>
</dbReference>
<proteinExistence type="predicted"/>
<name>A0ABV6II26_9BURK</name>
<feature type="chain" id="PRO_5047066519" description="Copper chaperone PCu(A)C" evidence="1">
    <location>
        <begin position="23"/>
        <end position="160"/>
    </location>
</feature>
<feature type="signal peptide" evidence="1">
    <location>
        <begin position="1"/>
        <end position="22"/>
    </location>
</feature>
<evidence type="ECO:0000313" key="2">
    <source>
        <dbReference type="EMBL" id="MFC0351486.1"/>
    </source>
</evidence>
<reference evidence="2 3" key="1">
    <citation type="submission" date="2024-09" db="EMBL/GenBank/DDBJ databases">
        <authorList>
            <person name="Sun Q."/>
            <person name="Mori K."/>
        </authorList>
    </citation>
    <scope>NUCLEOTIDE SEQUENCE [LARGE SCALE GENOMIC DNA]</scope>
    <source>
        <strain evidence="2 3">CCM 8677</strain>
    </source>
</reference>